<feature type="compositionally biased region" description="Polar residues" evidence="1">
    <location>
        <begin position="198"/>
        <end position="211"/>
    </location>
</feature>
<feature type="region of interest" description="Disordered" evidence="1">
    <location>
        <begin position="192"/>
        <end position="211"/>
    </location>
</feature>
<proteinExistence type="predicted"/>
<gene>
    <name evidence="2" type="ORF">K503DRAFT_795217</name>
</gene>
<reference evidence="2 3" key="1">
    <citation type="submission" date="2016-06" db="EMBL/GenBank/DDBJ databases">
        <title>Comparative genomics of the ectomycorrhizal sister species Rhizopogon vinicolor and Rhizopogon vesiculosus (Basidiomycota: Boletales) reveals a divergence of the mating type B locus.</title>
        <authorList>
            <consortium name="DOE Joint Genome Institute"/>
            <person name="Mujic A.B."/>
            <person name="Kuo A."/>
            <person name="Tritt A."/>
            <person name="Lipzen A."/>
            <person name="Chen C."/>
            <person name="Johnson J."/>
            <person name="Sharma A."/>
            <person name="Barry K."/>
            <person name="Grigoriev I.V."/>
            <person name="Spatafora J.W."/>
        </authorList>
    </citation>
    <scope>NUCLEOTIDE SEQUENCE [LARGE SCALE GENOMIC DNA]</scope>
    <source>
        <strain evidence="2 3">AM-OR11-026</strain>
    </source>
</reference>
<dbReference type="OrthoDB" id="3262301at2759"/>
<evidence type="ECO:0000256" key="1">
    <source>
        <dbReference type="SAM" id="MobiDB-lite"/>
    </source>
</evidence>
<keyword evidence="3" id="KW-1185">Reference proteome</keyword>
<protein>
    <submittedName>
        <fullName evidence="2">Uncharacterized protein</fullName>
    </submittedName>
</protein>
<dbReference type="STRING" id="1314800.A0A1B7NJ57"/>
<dbReference type="AlphaFoldDB" id="A0A1B7NJ57"/>
<dbReference type="InParanoid" id="A0A1B7NJ57"/>
<evidence type="ECO:0000313" key="3">
    <source>
        <dbReference type="Proteomes" id="UP000092154"/>
    </source>
</evidence>
<accession>A0A1B7NJ57</accession>
<organism evidence="2 3">
    <name type="scientific">Rhizopogon vinicolor AM-OR11-026</name>
    <dbReference type="NCBI Taxonomy" id="1314800"/>
    <lineage>
        <taxon>Eukaryota</taxon>
        <taxon>Fungi</taxon>
        <taxon>Dikarya</taxon>
        <taxon>Basidiomycota</taxon>
        <taxon>Agaricomycotina</taxon>
        <taxon>Agaricomycetes</taxon>
        <taxon>Agaricomycetidae</taxon>
        <taxon>Boletales</taxon>
        <taxon>Suillineae</taxon>
        <taxon>Rhizopogonaceae</taxon>
        <taxon>Rhizopogon</taxon>
    </lineage>
</organism>
<dbReference type="Proteomes" id="UP000092154">
    <property type="component" value="Unassembled WGS sequence"/>
</dbReference>
<dbReference type="EMBL" id="KV448122">
    <property type="protein sequence ID" value="OAX44935.1"/>
    <property type="molecule type" value="Genomic_DNA"/>
</dbReference>
<sequence length="363" mass="39827">MIRRNAATTCFASGSRDVHYDIQTCVPLAPGPQVNCIYHYTPILSIIIITAERCYWFSGFVQHFEFSIISCVIISLDGLIRHSHMYEQIHWTSFGIPYVVEFNNVSFAPRRTASPSQDTCTSVLTPEGSTSVSQPSLSYSCLSAASSTSSFCHVSHCMLDSSLESRSSISRIMSLSRSATMRSASSFFKRKHHKPSAGTCTPSHSTKSSSNPIDTWCSIPPHVPKPLPPLPQQESESIHVDGLYIQFATPPCQSRASSRSRLMCLQKTITSAVVEAGMDTPYALEEHIDHHHPSTTTPDYRGPDSLFRGTYGQVMVALKAAGLVATPCMEGEFAGATRLGALFVAHQTSESRSVQLRKLTLWG</sequence>
<name>A0A1B7NJ57_9AGAM</name>
<evidence type="ECO:0000313" key="2">
    <source>
        <dbReference type="EMBL" id="OAX44935.1"/>
    </source>
</evidence>